<reference evidence="1" key="1">
    <citation type="submission" date="2015-06" db="UniProtKB">
        <authorList>
            <consortium name="EnsemblPlants"/>
        </authorList>
    </citation>
    <scope>IDENTIFICATION</scope>
</reference>
<dbReference type="EnsemblPlants" id="EMT11742">
    <property type="protein sequence ID" value="EMT11742"/>
    <property type="gene ID" value="F775_43639"/>
</dbReference>
<accession>M8B4W4</accession>
<sequence length="242" mass="24973">MDITGAATIEDVRSGNARPGHRAGRPARVCGPRCRSGCPSEGTRTWLPRDLAGALPAAPRGVDINTKAPQIPGSPSMAPRPGTKGGGKKASSGTTGGRCRLPLRSRGGPAAAAAASGAAVIIGYIGEARAALAAAAPRDGDGGDDSAAAAALGLVAAVLEMSPRMEAALELRARALLALRRYRMLRKHQNDIVFGGATLSFPRTVQRIREEGRPWAKTGLIKGDVKGFEAADTTWADEECFT</sequence>
<protein>
    <submittedName>
        <fullName evidence="1">Uncharacterized protein</fullName>
    </submittedName>
</protein>
<dbReference type="AlphaFoldDB" id="M8B4W4"/>
<name>M8B4W4_AEGTA</name>
<evidence type="ECO:0000313" key="1">
    <source>
        <dbReference type="EnsemblPlants" id="EMT11742"/>
    </source>
</evidence>
<organism evidence="1">
    <name type="scientific">Aegilops tauschii</name>
    <name type="common">Tausch's goatgrass</name>
    <name type="synonym">Aegilops squarrosa</name>
    <dbReference type="NCBI Taxonomy" id="37682"/>
    <lineage>
        <taxon>Eukaryota</taxon>
        <taxon>Viridiplantae</taxon>
        <taxon>Streptophyta</taxon>
        <taxon>Embryophyta</taxon>
        <taxon>Tracheophyta</taxon>
        <taxon>Spermatophyta</taxon>
        <taxon>Magnoliopsida</taxon>
        <taxon>Liliopsida</taxon>
        <taxon>Poales</taxon>
        <taxon>Poaceae</taxon>
        <taxon>BOP clade</taxon>
        <taxon>Pooideae</taxon>
        <taxon>Triticodae</taxon>
        <taxon>Triticeae</taxon>
        <taxon>Triticinae</taxon>
        <taxon>Aegilops</taxon>
    </lineage>
</organism>
<proteinExistence type="predicted"/>